<evidence type="ECO:0000313" key="10">
    <source>
        <dbReference type="Proteomes" id="UP000176725"/>
    </source>
</evidence>
<dbReference type="Gene3D" id="3.60.15.10">
    <property type="entry name" value="Ribonuclease Z/Hydroxyacylglutathione hydrolase-like"/>
    <property type="match status" value="1"/>
</dbReference>
<dbReference type="SUPFAM" id="SSF56281">
    <property type="entry name" value="Metallo-hydrolase/oxidoreductase"/>
    <property type="match status" value="1"/>
</dbReference>
<dbReference type="AlphaFoldDB" id="A0A1F8BMM4"/>
<dbReference type="InterPro" id="IPR041636">
    <property type="entry name" value="RNase_J_C"/>
</dbReference>
<dbReference type="Gene3D" id="3.10.20.580">
    <property type="match status" value="1"/>
</dbReference>
<dbReference type="EMBL" id="MGHH01000008">
    <property type="protein sequence ID" value="OGM64585.1"/>
    <property type="molecule type" value="Genomic_DNA"/>
</dbReference>
<keyword evidence="6" id="KW-0269">Exonuclease</keyword>
<keyword evidence="5" id="KW-0862">Zinc</keyword>
<dbReference type="InterPro" id="IPR055132">
    <property type="entry name" value="RNase_J_b_CASP"/>
</dbReference>
<evidence type="ECO:0000256" key="6">
    <source>
        <dbReference type="ARBA" id="ARBA00022839"/>
    </source>
</evidence>
<dbReference type="PANTHER" id="PTHR43694">
    <property type="entry name" value="RIBONUCLEASE J"/>
    <property type="match status" value="1"/>
</dbReference>
<evidence type="ECO:0000256" key="3">
    <source>
        <dbReference type="ARBA" id="ARBA00022723"/>
    </source>
</evidence>
<dbReference type="Pfam" id="PF17770">
    <property type="entry name" value="RNase_J_C"/>
    <property type="match status" value="1"/>
</dbReference>
<feature type="domain" description="Metallo-beta-lactamase" evidence="8">
    <location>
        <begin position="14"/>
        <end position="209"/>
    </location>
</feature>
<accession>A0A1F8BMM4</accession>
<proteinExistence type="predicted"/>
<dbReference type="GO" id="GO:0004527">
    <property type="term" value="F:exonuclease activity"/>
    <property type="evidence" value="ECO:0007669"/>
    <property type="project" value="UniProtKB-KW"/>
</dbReference>
<dbReference type="Pfam" id="PF07521">
    <property type="entry name" value="RMMBL"/>
    <property type="match status" value="1"/>
</dbReference>
<name>A0A1F8BMM4_9BACT</name>
<dbReference type="Pfam" id="PF00753">
    <property type="entry name" value="Lactamase_B"/>
    <property type="match status" value="1"/>
</dbReference>
<dbReference type="Proteomes" id="UP000176725">
    <property type="component" value="Unassembled WGS sequence"/>
</dbReference>
<keyword evidence="2" id="KW-0540">Nuclease</keyword>
<evidence type="ECO:0000256" key="1">
    <source>
        <dbReference type="ARBA" id="ARBA00022490"/>
    </source>
</evidence>
<dbReference type="GO" id="GO:0046872">
    <property type="term" value="F:metal ion binding"/>
    <property type="evidence" value="ECO:0007669"/>
    <property type="project" value="UniProtKB-KW"/>
</dbReference>
<keyword evidence="4" id="KW-0378">Hydrolase</keyword>
<sequence length="547" mass="61278">MLKFIALSGTVSVTENLYVYETDGKMMIVDCGVGFPDLEMPGVDLVIPDFSYVVKNKEKLIGIVLSQGHEDHIGALPYLLKEVNVPIWSTPLVTDFLKDKFKDYGVDNFVINTFNPEYDDFEVGPFKVFPFRVTHSVPDTVGFAIDTPEGRIFHVPEHKMDQNPVDGMKFDVERAKKLANQNVLFLASDCLGANKTGYTEGERHIEGNMFNIVEKAKSTVFMTAISSNIGRFQQMINVAEKVGRKVIFIGRSIQKKTEIAYNLGILKYKTNTVISMKDAERVNKDKLMYIVSGCYGQVGSSLYRIAIDEHERVSAERGDTFVFSADPAPPYTKESEDFVIDQLIDKGVDVHYYDLKENLYVSGHGSQSDIKDLFNLVNPRYFIPIGGAIRYMHSYKKLATENGVNPSNVFTLKPGENVIFENGQAKIGEKIQVKAVLVHGLGVGDVGKVVLGDRAILGNEGVVVVIFKLDRGGKIIDFPEIISRGFIFEKISKDLLDEASKRLKRQVEKKVNIKKSIIHGVTLDYLGKFFFQKTGRRPMILPVVVEV</sequence>
<dbReference type="SMART" id="SM00849">
    <property type="entry name" value="Lactamase_B"/>
    <property type="match status" value="1"/>
</dbReference>
<organism evidence="9 10">
    <name type="scientific">Candidatus Woesebacteria bacterium RIFCSPLOWO2_01_FULL_39_25</name>
    <dbReference type="NCBI Taxonomy" id="1802521"/>
    <lineage>
        <taxon>Bacteria</taxon>
        <taxon>Candidatus Woeseibacteriota</taxon>
    </lineage>
</organism>
<evidence type="ECO:0000259" key="8">
    <source>
        <dbReference type="SMART" id="SM00849"/>
    </source>
</evidence>
<protein>
    <recommendedName>
        <fullName evidence="8">Metallo-beta-lactamase domain-containing protein</fullName>
    </recommendedName>
</protein>
<dbReference type="InterPro" id="IPR011108">
    <property type="entry name" value="RMMBL"/>
</dbReference>
<evidence type="ECO:0000256" key="4">
    <source>
        <dbReference type="ARBA" id="ARBA00022801"/>
    </source>
</evidence>
<dbReference type="Gene3D" id="3.40.50.10710">
    <property type="entry name" value="Metallo-hydrolase/oxidoreductase"/>
    <property type="match status" value="1"/>
</dbReference>
<gene>
    <name evidence="9" type="ORF">A2893_06185</name>
</gene>
<keyword evidence="1" id="KW-0963">Cytoplasm</keyword>
<keyword evidence="3" id="KW-0479">Metal-binding</keyword>
<evidence type="ECO:0000313" key="9">
    <source>
        <dbReference type="EMBL" id="OGM64585.1"/>
    </source>
</evidence>
<dbReference type="InterPro" id="IPR001279">
    <property type="entry name" value="Metallo-B-lactamas"/>
</dbReference>
<dbReference type="GO" id="GO:0003723">
    <property type="term" value="F:RNA binding"/>
    <property type="evidence" value="ECO:0007669"/>
    <property type="project" value="UniProtKB-KW"/>
</dbReference>
<dbReference type="PANTHER" id="PTHR43694:SF1">
    <property type="entry name" value="RIBONUCLEASE J"/>
    <property type="match status" value="1"/>
</dbReference>
<keyword evidence="7" id="KW-0694">RNA-binding</keyword>
<reference evidence="9 10" key="1">
    <citation type="journal article" date="2016" name="Nat. Commun.">
        <title>Thousands of microbial genomes shed light on interconnected biogeochemical processes in an aquifer system.</title>
        <authorList>
            <person name="Anantharaman K."/>
            <person name="Brown C.T."/>
            <person name="Hug L.A."/>
            <person name="Sharon I."/>
            <person name="Castelle C.J."/>
            <person name="Probst A.J."/>
            <person name="Thomas B.C."/>
            <person name="Singh A."/>
            <person name="Wilkins M.J."/>
            <person name="Karaoz U."/>
            <person name="Brodie E.L."/>
            <person name="Williams K.H."/>
            <person name="Hubbard S.S."/>
            <person name="Banfield J.F."/>
        </authorList>
    </citation>
    <scope>NUCLEOTIDE SEQUENCE [LARGE SCALE GENOMIC DNA]</scope>
</reference>
<dbReference type="STRING" id="1802521.A2893_06185"/>
<evidence type="ECO:0000256" key="5">
    <source>
        <dbReference type="ARBA" id="ARBA00022833"/>
    </source>
</evidence>
<dbReference type="InterPro" id="IPR042173">
    <property type="entry name" value="RNase_J_2"/>
</dbReference>
<comment type="caution">
    <text evidence="9">The sequence shown here is derived from an EMBL/GenBank/DDBJ whole genome shotgun (WGS) entry which is preliminary data.</text>
</comment>
<dbReference type="CDD" id="cd07714">
    <property type="entry name" value="RNaseJ_MBL-fold"/>
    <property type="match status" value="1"/>
</dbReference>
<evidence type="ECO:0000256" key="7">
    <source>
        <dbReference type="ARBA" id="ARBA00022884"/>
    </source>
</evidence>
<evidence type="ECO:0000256" key="2">
    <source>
        <dbReference type="ARBA" id="ARBA00022722"/>
    </source>
</evidence>
<dbReference type="InterPro" id="IPR004613">
    <property type="entry name" value="RNase_J"/>
</dbReference>
<dbReference type="InterPro" id="IPR036866">
    <property type="entry name" value="RibonucZ/Hydroxyglut_hydro"/>
</dbReference>
<dbReference type="NCBIfam" id="TIGR00649">
    <property type="entry name" value="MG423"/>
    <property type="match status" value="1"/>
</dbReference>
<dbReference type="Pfam" id="PF22505">
    <property type="entry name" value="RNase_J_b_CASP"/>
    <property type="match status" value="1"/>
</dbReference>